<evidence type="ECO:0000313" key="2">
    <source>
        <dbReference type="EMBL" id="SDH99566.1"/>
    </source>
</evidence>
<keyword evidence="3" id="KW-1185">Reference proteome</keyword>
<reference evidence="3" key="1">
    <citation type="submission" date="2016-10" db="EMBL/GenBank/DDBJ databases">
        <authorList>
            <person name="Varghese N."/>
            <person name="Submissions S."/>
        </authorList>
    </citation>
    <scope>NUCLEOTIDE SEQUENCE [LARGE SCALE GENOMIC DNA]</scope>
    <source>
        <strain evidence="3">NP_1H</strain>
    </source>
</reference>
<feature type="transmembrane region" description="Helical" evidence="1">
    <location>
        <begin position="6"/>
        <end position="30"/>
    </location>
</feature>
<dbReference type="RefSeq" id="WP_090585541.1">
    <property type="nucleotide sequence ID" value="NZ_FNDT01000005.1"/>
</dbReference>
<accession>A0A1G8GYS7</accession>
<keyword evidence="1" id="KW-0472">Membrane</keyword>
<evidence type="ECO:0000313" key="3">
    <source>
        <dbReference type="Proteomes" id="UP000199258"/>
    </source>
</evidence>
<dbReference type="Proteomes" id="UP000199258">
    <property type="component" value="Unassembled WGS sequence"/>
</dbReference>
<protein>
    <submittedName>
        <fullName evidence="2">Uncharacterized protein</fullName>
    </submittedName>
</protein>
<organism evidence="2 3">
    <name type="scientific">Arthrobacter subterraneus</name>
    <dbReference type="NCBI Taxonomy" id="335973"/>
    <lineage>
        <taxon>Bacteria</taxon>
        <taxon>Bacillati</taxon>
        <taxon>Actinomycetota</taxon>
        <taxon>Actinomycetes</taxon>
        <taxon>Micrococcales</taxon>
        <taxon>Micrococcaceae</taxon>
        <taxon>Arthrobacter</taxon>
    </lineage>
</organism>
<keyword evidence="1" id="KW-0812">Transmembrane</keyword>
<proteinExistence type="predicted"/>
<keyword evidence="1" id="KW-1133">Transmembrane helix</keyword>
<dbReference type="AlphaFoldDB" id="A0A1G8GYS7"/>
<dbReference type="OrthoDB" id="10003925at2"/>
<sequence>MTSDEAWIIVERAGLMVGFVGLAIAIWQIIKTRGAVETAKTTIEESVSGLRAGSLLLLTQQLGACEAELVQAMRASNGSLFVKLCSQWKSEASQLRGLLSSDETIESDYLRDIQHSIGCAGTVGIHYAETPETESFELQDQAHAVLLAVDKVTGEFGFIAQRALERSVGNV</sequence>
<evidence type="ECO:0000256" key="1">
    <source>
        <dbReference type="SAM" id="Phobius"/>
    </source>
</evidence>
<name>A0A1G8GYS7_9MICC</name>
<gene>
    <name evidence="2" type="ORF">SAMN04488693_1051</name>
</gene>
<dbReference type="EMBL" id="FNDT01000005">
    <property type="protein sequence ID" value="SDH99566.1"/>
    <property type="molecule type" value="Genomic_DNA"/>
</dbReference>